<proteinExistence type="predicted"/>
<sequence length="66" mass="7651">MQRKFLAKTERCKENILCVENLYHISNISSFKAKPNNLKKPIKNFATLLPIVIGIARLIQQLHTFI</sequence>
<name>A0ABX2XJK1_9FLAO</name>
<dbReference type="Proteomes" id="UP000093343">
    <property type="component" value="Unassembled WGS sequence"/>
</dbReference>
<evidence type="ECO:0000313" key="1">
    <source>
        <dbReference type="EMBL" id="OCB75269.1"/>
    </source>
</evidence>
<comment type="caution">
    <text evidence="1">The sequence shown here is derived from an EMBL/GenBank/DDBJ whole genome shotgun (WGS) entry which is preliminary data.</text>
</comment>
<accession>A0ABX2XJK1</accession>
<evidence type="ECO:0000313" key="2">
    <source>
        <dbReference type="Proteomes" id="UP000093343"/>
    </source>
</evidence>
<gene>
    <name evidence="1" type="ORF">FLP_09920</name>
</gene>
<reference evidence="2" key="1">
    <citation type="submission" date="2016-03" db="EMBL/GenBank/DDBJ databases">
        <title>Draft genome sequence of Paenibacillus glacialis DSM 22343.</title>
        <authorList>
            <person name="Shin S.-K."/>
            <person name="Yi H."/>
        </authorList>
    </citation>
    <scope>NUCLEOTIDE SEQUENCE [LARGE SCALE GENOMIC DNA]</scope>
    <source>
        <strain evidence="2">CCUG 60099</strain>
    </source>
</reference>
<keyword evidence="2" id="KW-1185">Reference proteome</keyword>
<dbReference type="EMBL" id="LVEN01000019">
    <property type="protein sequence ID" value="OCB75269.1"/>
    <property type="molecule type" value="Genomic_DNA"/>
</dbReference>
<protein>
    <submittedName>
        <fullName evidence="1">Uncharacterized protein</fullName>
    </submittedName>
</protein>
<organism evidence="1 2">
    <name type="scientific">Flavobacterium piscis</name>
    <dbReference type="NCBI Taxonomy" id="1114874"/>
    <lineage>
        <taxon>Bacteria</taxon>
        <taxon>Pseudomonadati</taxon>
        <taxon>Bacteroidota</taxon>
        <taxon>Flavobacteriia</taxon>
        <taxon>Flavobacteriales</taxon>
        <taxon>Flavobacteriaceae</taxon>
        <taxon>Flavobacterium</taxon>
    </lineage>
</organism>